<keyword evidence="2" id="KW-1185">Reference proteome</keyword>
<dbReference type="Proteomes" id="UP000805193">
    <property type="component" value="Unassembled WGS sequence"/>
</dbReference>
<evidence type="ECO:0000313" key="1">
    <source>
        <dbReference type="EMBL" id="KAG0416309.1"/>
    </source>
</evidence>
<protein>
    <submittedName>
        <fullName evidence="1">Uncharacterized protein</fullName>
    </submittedName>
</protein>
<name>A0AC60PA29_IXOPE</name>
<evidence type="ECO:0000313" key="2">
    <source>
        <dbReference type="Proteomes" id="UP000805193"/>
    </source>
</evidence>
<accession>A0AC60PA29</accession>
<proteinExistence type="predicted"/>
<sequence>MTGLFAPSALVSAADTGAAPRAAVPTRVPGPAPRSSPRRPGLLSGPPPPLRSVQRPPRNLTRHTVGTAGIDASPATVRPSGVFDSGTAECGAHHRRSVDAWAVLDEVQTHRSGTHTLEALYSPPRGFISFRRPPGAPLARAARPLPGALRSHGQSSVNGSGGPRARNQSRTRLACVCAVGSQRELTEIPGPQKRQTGEEEAQCPAGRETRRASPGEAETPLGLRSLADRPSPVDISAGSGLSPASSPCLHVLCADMRPRPIKGDALRLG</sequence>
<dbReference type="EMBL" id="JABSTQ010010963">
    <property type="protein sequence ID" value="KAG0416309.1"/>
    <property type="molecule type" value="Genomic_DNA"/>
</dbReference>
<gene>
    <name evidence="1" type="ORF">HPB47_006525</name>
</gene>
<comment type="caution">
    <text evidence="1">The sequence shown here is derived from an EMBL/GenBank/DDBJ whole genome shotgun (WGS) entry which is preliminary data.</text>
</comment>
<organism evidence="1 2">
    <name type="scientific">Ixodes persulcatus</name>
    <name type="common">Taiga tick</name>
    <dbReference type="NCBI Taxonomy" id="34615"/>
    <lineage>
        <taxon>Eukaryota</taxon>
        <taxon>Metazoa</taxon>
        <taxon>Ecdysozoa</taxon>
        <taxon>Arthropoda</taxon>
        <taxon>Chelicerata</taxon>
        <taxon>Arachnida</taxon>
        <taxon>Acari</taxon>
        <taxon>Parasitiformes</taxon>
        <taxon>Ixodida</taxon>
        <taxon>Ixodoidea</taxon>
        <taxon>Ixodidae</taxon>
        <taxon>Ixodinae</taxon>
        <taxon>Ixodes</taxon>
    </lineage>
</organism>
<reference evidence="1 2" key="1">
    <citation type="journal article" date="2020" name="Cell">
        <title>Large-Scale Comparative Analyses of Tick Genomes Elucidate Their Genetic Diversity and Vector Capacities.</title>
        <authorList>
            <consortium name="Tick Genome and Microbiome Consortium (TIGMIC)"/>
            <person name="Jia N."/>
            <person name="Wang J."/>
            <person name="Shi W."/>
            <person name="Du L."/>
            <person name="Sun Y."/>
            <person name="Zhan W."/>
            <person name="Jiang J.F."/>
            <person name="Wang Q."/>
            <person name="Zhang B."/>
            <person name="Ji P."/>
            <person name="Bell-Sakyi L."/>
            <person name="Cui X.M."/>
            <person name="Yuan T.T."/>
            <person name="Jiang B.G."/>
            <person name="Yang W.F."/>
            <person name="Lam T.T."/>
            <person name="Chang Q.C."/>
            <person name="Ding S.J."/>
            <person name="Wang X.J."/>
            <person name="Zhu J.G."/>
            <person name="Ruan X.D."/>
            <person name="Zhao L."/>
            <person name="Wei J.T."/>
            <person name="Ye R.Z."/>
            <person name="Que T.C."/>
            <person name="Du C.H."/>
            <person name="Zhou Y.H."/>
            <person name="Cheng J.X."/>
            <person name="Dai P.F."/>
            <person name="Guo W.B."/>
            <person name="Han X.H."/>
            <person name="Huang E.J."/>
            <person name="Li L.F."/>
            <person name="Wei W."/>
            <person name="Gao Y.C."/>
            <person name="Liu J.Z."/>
            <person name="Shao H.Z."/>
            <person name="Wang X."/>
            <person name="Wang C.C."/>
            <person name="Yang T.C."/>
            <person name="Huo Q.B."/>
            <person name="Li W."/>
            <person name="Chen H.Y."/>
            <person name="Chen S.E."/>
            <person name="Zhou L.G."/>
            <person name="Ni X.B."/>
            <person name="Tian J.H."/>
            <person name="Sheng Y."/>
            <person name="Liu T."/>
            <person name="Pan Y.S."/>
            <person name="Xia L.Y."/>
            <person name="Li J."/>
            <person name="Zhao F."/>
            <person name="Cao W.C."/>
        </authorList>
    </citation>
    <scope>NUCLEOTIDE SEQUENCE [LARGE SCALE GENOMIC DNA]</scope>
    <source>
        <strain evidence="1">Iper-2018</strain>
    </source>
</reference>